<evidence type="ECO:0000313" key="3">
    <source>
        <dbReference type="Proteomes" id="UP001418222"/>
    </source>
</evidence>
<proteinExistence type="predicted"/>
<protein>
    <recommendedName>
        <fullName evidence="1">Neprosin PEP catalytic domain-containing protein</fullName>
    </recommendedName>
</protein>
<accession>A0AAP0G1M2</accession>
<evidence type="ECO:0000313" key="2">
    <source>
        <dbReference type="EMBL" id="KAK8933408.1"/>
    </source>
</evidence>
<name>A0AAP0G1M2_9ASPA</name>
<dbReference type="EMBL" id="JBBWWQ010000013">
    <property type="protein sequence ID" value="KAK8933408.1"/>
    <property type="molecule type" value="Genomic_DNA"/>
</dbReference>
<dbReference type="Proteomes" id="UP001418222">
    <property type="component" value="Unassembled WGS sequence"/>
</dbReference>
<dbReference type="AlphaFoldDB" id="A0AAP0G1M2"/>
<organism evidence="2 3">
    <name type="scientific">Platanthera zijinensis</name>
    <dbReference type="NCBI Taxonomy" id="2320716"/>
    <lineage>
        <taxon>Eukaryota</taxon>
        <taxon>Viridiplantae</taxon>
        <taxon>Streptophyta</taxon>
        <taxon>Embryophyta</taxon>
        <taxon>Tracheophyta</taxon>
        <taxon>Spermatophyta</taxon>
        <taxon>Magnoliopsida</taxon>
        <taxon>Liliopsida</taxon>
        <taxon>Asparagales</taxon>
        <taxon>Orchidaceae</taxon>
        <taxon>Orchidoideae</taxon>
        <taxon>Orchideae</taxon>
        <taxon>Orchidinae</taxon>
        <taxon>Platanthera</taxon>
    </lineage>
</organism>
<dbReference type="InterPro" id="IPR053168">
    <property type="entry name" value="Glutamic_endopeptidase"/>
</dbReference>
<gene>
    <name evidence="2" type="ORF">KSP39_PZI015601</name>
</gene>
<feature type="domain" description="Neprosin PEP catalytic" evidence="1">
    <location>
        <begin position="1"/>
        <end position="172"/>
    </location>
</feature>
<keyword evidence="3" id="KW-1185">Reference proteome</keyword>
<dbReference type="PROSITE" id="PS52045">
    <property type="entry name" value="NEPROSIN_PEP_CD"/>
    <property type="match status" value="1"/>
</dbReference>
<dbReference type="Pfam" id="PF03080">
    <property type="entry name" value="Neprosin"/>
    <property type="match status" value="1"/>
</dbReference>
<reference evidence="2 3" key="1">
    <citation type="journal article" date="2022" name="Nat. Plants">
        <title>Genomes of leafy and leafless Platanthera orchids illuminate the evolution of mycoheterotrophy.</title>
        <authorList>
            <person name="Li M.H."/>
            <person name="Liu K.W."/>
            <person name="Li Z."/>
            <person name="Lu H.C."/>
            <person name="Ye Q.L."/>
            <person name="Zhang D."/>
            <person name="Wang J.Y."/>
            <person name="Li Y.F."/>
            <person name="Zhong Z.M."/>
            <person name="Liu X."/>
            <person name="Yu X."/>
            <person name="Liu D.K."/>
            <person name="Tu X.D."/>
            <person name="Liu B."/>
            <person name="Hao Y."/>
            <person name="Liao X.Y."/>
            <person name="Jiang Y.T."/>
            <person name="Sun W.H."/>
            <person name="Chen J."/>
            <person name="Chen Y.Q."/>
            <person name="Ai Y."/>
            <person name="Zhai J.W."/>
            <person name="Wu S.S."/>
            <person name="Zhou Z."/>
            <person name="Hsiao Y.Y."/>
            <person name="Wu W.L."/>
            <person name="Chen Y.Y."/>
            <person name="Lin Y.F."/>
            <person name="Hsu J.L."/>
            <person name="Li C.Y."/>
            <person name="Wang Z.W."/>
            <person name="Zhao X."/>
            <person name="Zhong W.Y."/>
            <person name="Ma X.K."/>
            <person name="Ma L."/>
            <person name="Huang J."/>
            <person name="Chen G.Z."/>
            <person name="Huang M.Z."/>
            <person name="Huang L."/>
            <person name="Peng D.H."/>
            <person name="Luo Y.B."/>
            <person name="Zou S.Q."/>
            <person name="Chen S.P."/>
            <person name="Lan S."/>
            <person name="Tsai W.C."/>
            <person name="Van de Peer Y."/>
            <person name="Liu Z.J."/>
        </authorList>
    </citation>
    <scope>NUCLEOTIDE SEQUENCE [LARGE SCALE GENOMIC DNA]</scope>
    <source>
        <strain evidence="2">Lor287</strain>
    </source>
</reference>
<comment type="caution">
    <text evidence="2">The sequence shown here is derived from an EMBL/GenBank/DDBJ whole genome shotgun (WGS) entry which is preliminary data.</text>
</comment>
<dbReference type="InterPro" id="IPR004314">
    <property type="entry name" value="Neprosin"/>
</dbReference>
<dbReference type="PANTHER" id="PTHR31589">
    <property type="entry name" value="PROTEIN, PUTATIVE (DUF239)-RELATED-RELATED"/>
    <property type="match status" value="1"/>
</dbReference>
<sequence>MSPHLNDRIGLVEGIFINTPSSARPQVDPLRRLSSSWQVRRLACGGEDPNHGNWWLEFGSGELVGYWPSLLFSHLADHAGMVQFGGEIVNTEPSGFHTSTEMGSGHLARGGFGRSSYFRNLQLVDWDNSLVPAAGIRLLADNPACYDIVGGVNRVWGNYFYYGGPGRSMTCP</sequence>
<dbReference type="PANTHER" id="PTHR31589:SF254">
    <property type="entry name" value="OS01G0547133 PROTEIN"/>
    <property type="match status" value="1"/>
</dbReference>
<evidence type="ECO:0000259" key="1">
    <source>
        <dbReference type="PROSITE" id="PS52045"/>
    </source>
</evidence>